<dbReference type="PANTHER" id="PTHR43687:SF1">
    <property type="entry name" value="FERREDOXIN III"/>
    <property type="match status" value="1"/>
</dbReference>
<dbReference type="PROSITE" id="PS00198">
    <property type="entry name" value="4FE4S_FER_1"/>
    <property type="match status" value="1"/>
</dbReference>
<dbReference type="GeneID" id="35804464"/>
<evidence type="ECO:0000256" key="3">
    <source>
        <dbReference type="ARBA" id="ARBA00023004"/>
    </source>
</evidence>
<evidence type="ECO:0000313" key="7">
    <source>
        <dbReference type="Proteomes" id="UP000223596"/>
    </source>
</evidence>
<organism evidence="6 7">
    <name type="scientific">Acetivibrio thermocellus AD2</name>
    <dbReference type="NCBI Taxonomy" id="1138384"/>
    <lineage>
        <taxon>Bacteria</taxon>
        <taxon>Bacillati</taxon>
        <taxon>Bacillota</taxon>
        <taxon>Clostridia</taxon>
        <taxon>Eubacteriales</taxon>
        <taxon>Oscillospiraceae</taxon>
        <taxon>Acetivibrio</taxon>
    </lineage>
</organism>
<proteinExistence type="predicted"/>
<gene>
    <name evidence="6" type="ORF">M972_11550</name>
</gene>
<evidence type="ECO:0000313" key="6">
    <source>
        <dbReference type="EMBL" id="PFH01806.1"/>
    </source>
</evidence>
<comment type="caution">
    <text evidence="6">The sequence shown here is derived from an EMBL/GenBank/DDBJ whole genome shotgun (WGS) entry which is preliminary data.</text>
</comment>
<evidence type="ECO:0000259" key="5">
    <source>
        <dbReference type="PROSITE" id="PS51379"/>
    </source>
</evidence>
<name>A0AB36TDZ2_ACETH</name>
<sequence length="65" mass="6887">MSPKKYASVDRSRCASCGECTRVCPKGAINVFYGCFAAVNIENCIGCGKCARACPAGCIKVNSFR</sequence>
<dbReference type="AlphaFoldDB" id="A0AB36TDZ2"/>
<feature type="domain" description="4Fe-4S ferredoxin-type" evidence="5">
    <location>
        <begin position="35"/>
        <end position="64"/>
    </location>
</feature>
<protein>
    <submittedName>
        <fullName evidence="6">4Fe-4S binding protein</fullName>
    </submittedName>
</protein>
<dbReference type="Gene3D" id="3.30.70.3270">
    <property type="match status" value="1"/>
</dbReference>
<keyword evidence="3" id="KW-0408">Iron</keyword>
<dbReference type="RefSeq" id="WP_003514773.1">
    <property type="nucleotide sequence ID" value="NZ_CP013828.1"/>
</dbReference>
<dbReference type="InterPro" id="IPR017900">
    <property type="entry name" value="4Fe4S_Fe_S_CS"/>
</dbReference>
<evidence type="ECO:0000256" key="2">
    <source>
        <dbReference type="ARBA" id="ARBA00022723"/>
    </source>
</evidence>
<dbReference type="GO" id="GO:0051539">
    <property type="term" value="F:4 iron, 4 sulfur cluster binding"/>
    <property type="evidence" value="ECO:0007669"/>
    <property type="project" value="UniProtKB-KW"/>
</dbReference>
<evidence type="ECO:0000256" key="1">
    <source>
        <dbReference type="ARBA" id="ARBA00022485"/>
    </source>
</evidence>
<reference evidence="6 7" key="1">
    <citation type="submission" date="2017-09" db="EMBL/GenBank/DDBJ databases">
        <title>Evaluation of Pacific Biosciences Sequencing Technology to Finishing C. thermocellum Genome Sequences.</title>
        <authorList>
            <person name="Brown S."/>
        </authorList>
    </citation>
    <scope>NUCLEOTIDE SEQUENCE [LARGE SCALE GENOMIC DNA]</scope>
    <source>
        <strain evidence="6 7">AD2</strain>
    </source>
</reference>
<dbReference type="PROSITE" id="PS51379">
    <property type="entry name" value="4FE4S_FER_2"/>
    <property type="match status" value="2"/>
</dbReference>
<dbReference type="PANTHER" id="PTHR43687">
    <property type="entry name" value="ADENYLYLSULFATE REDUCTASE, BETA SUBUNIT"/>
    <property type="match status" value="1"/>
</dbReference>
<dbReference type="Gene3D" id="3.30.70.20">
    <property type="match status" value="1"/>
</dbReference>
<dbReference type="Proteomes" id="UP000223596">
    <property type="component" value="Unassembled WGS sequence"/>
</dbReference>
<accession>A0AB36TDZ2</accession>
<evidence type="ECO:0000256" key="4">
    <source>
        <dbReference type="ARBA" id="ARBA00023014"/>
    </source>
</evidence>
<keyword evidence="2" id="KW-0479">Metal-binding</keyword>
<feature type="domain" description="4Fe-4S ferredoxin-type" evidence="5">
    <location>
        <begin position="5"/>
        <end position="34"/>
    </location>
</feature>
<keyword evidence="1" id="KW-0004">4Fe-4S</keyword>
<dbReference type="SUPFAM" id="SSF54862">
    <property type="entry name" value="4Fe-4S ferredoxins"/>
    <property type="match status" value="1"/>
</dbReference>
<dbReference type="GO" id="GO:0046872">
    <property type="term" value="F:metal ion binding"/>
    <property type="evidence" value="ECO:0007669"/>
    <property type="project" value="UniProtKB-KW"/>
</dbReference>
<dbReference type="EMBL" id="PDBW01000001">
    <property type="protein sequence ID" value="PFH01806.1"/>
    <property type="molecule type" value="Genomic_DNA"/>
</dbReference>
<dbReference type="InterPro" id="IPR050572">
    <property type="entry name" value="Fe-S_Ferredoxin"/>
</dbReference>
<keyword evidence="4" id="KW-0411">Iron-sulfur</keyword>
<dbReference type="InterPro" id="IPR017896">
    <property type="entry name" value="4Fe4S_Fe-S-bd"/>
</dbReference>
<dbReference type="Pfam" id="PF14697">
    <property type="entry name" value="Fer4_21"/>
    <property type="match status" value="1"/>
</dbReference>